<gene>
    <name evidence="2" type="ORF">CUN50_00590</name>
</gene>
<dbReference type="Proteomes" id="UP000228947">
    <property type="component" value="Unassembled WGS sequence"/>
</dbReference>
<protein>
    <recommendedName>
        <fullName evidence="4">SGNH hydrolase-type esterase domain-containing protein</fullName>
    </recommendedName>
</protein>
<comment type="caution">
    <text evidence="2">The sequence shown here is derived from an EMBL/GenBank/DDBJ whole genome shotgun (WGS) entry which is preliminary data.</text>
</comment>
<dbReference type="Gene3D" id="3.40.50.1110">
    <property type="entry name" value="SGNH hydrolase"/>
    <property type="match status" value="1"/>
</dbReference>
<organism evidence="2 3">
    <name type="scientific">Candidatus Thermofonsia Clade 1 bacterium</name>
    <dbReference type="NCBI Taxonomy" id="2364210"/>
    <lineage>
        <taxon>Bacteria</taxon>
        <taxon>Bacillati</taxon>
        <taxon>Chloroflexota</taxon>
        <taxon>Candidatus Thermofontia</taxon>
        <taxon>Candidatus Thermofonsia Clade 1</taxon>
    </lineage>
</organism>
<accession>A0A2M8Q0Y4</accession>
<dbReference type="InterPro" id="IPR036514">
    <property type="entry name" value="SGNH_hydro_sf"/>
</dbReference>
<evidence type="ECO:0008006" key="4">
    <source>
        <dbReference type="Google" id="ProtNLM"/>
    </source>
</evidence>
<dbReference type="SUPFAM" id="SSF52266">
    <property type="entry name" value="SGNH hydrolase"/>
    <property type="match status" value="1"/>
</dbReference>
<evidence type="ECO:0000313" key="2">
    <source>
        <dbReference type="EMBL" id="PJF43452.1"/>
    </source>
</evidence>
<feature type="signal peptide" evidence="1">
    <location>
        <begin position="1"/>
        <end position="32"/>
    </location>
</feature>
<keyword evidence="1" id="KW-0732">Signal</keyword>
<evidence type="ECO:0000313" key="3">
    <source>
        <dbReference type="Proteomes" id="UP000228947"/>
    </source>
</evidence>
<proteinExistence type="predicted"/>
<dbReference type="EMBL" id="PGTL01000001">
    <property type="protein sequence ID" value="PJF43452.1"/>
    <property type="molecule type" value="Genomic_DNA"/>
</dbReference>
<feature type="chain" id="PRO_5014604906" description="SGNH hydrolase-type esterase domain-containing protein" evidence="1">
    <location>
        <begin position="33"/>
        <end position="320"/>
    </location>
</feature>
<evidence type="ECO:0000256" key="1">
    <source>
        <dbReference type="SAM" id="SignalP"/>
    </source>
</evidence>
<dbReference type="AlphaFoldDB" id="A0A2M8Q0Y4"/>
<name>A0A2M8Q0Y4_9CHLR</name>
<reference evidence="2 3" key="1">
    <citation type="submission" date="2017-11" db="EMBL/GenBank/DDBJ databases">
        <title>Evolution of Phototrophy in the Chloroflexi Phylum Driven by Horizontal Gene Transfer.</title>
        <authorList>
            <person name="Ward L.M."/>
            <person name="Hemp J."/>
            <person name="Shih P.M."/>
            <person name="Mcglynn S.E."/>
            <person name="Fischer W."/>
        </authorList>
    </citation>
    <scope>NUCLEOTIDE SEQUENCE [LARGE SCALE GENOMIC DNA]</scope>
    <source>
        <strain evidence="2">CP1_1M</strain>
    </source>
</reference>
<sequence>MLIVKYLSLLVMLGVLLGSMALVMLSATPSIAADPTPTAVTFVPLPEPTEALVSESDLADIDLRALPILPDFSANAAFLRSLYLEGKRRALNDRAFSKVGDCMTASPNFLVPFGTGSYTLAEYSALQDVIARFSAPLRENFNAFTHPSLAAASGFNAASVLDATWSDPTLCGFDESPLACEYRHVQPAFALIMFGTNDLKSLTPSQFDFYLRRVLVETVNRGIIPLVSTFPNQPGFVEQSIFYNRIVARAAADYNLPLINIWRAFEPLPFQGIDPKEPTHMTKPEDGDVASFAPEALLAGHNLHNLLTLQALEALLALLE</sequence>